<feature type="transmembrane region" description="Helical" evidence="5">
    <location>
        <begin position="152"/>
        <end position="172"/>
    </location>
</feature>
<protein>
    <submittedName>
        <fullName evidence="7">4-hydroxybenzoate transporter</fullName>
    </submittedName>
</protein>
<name>A0A0C6FGD5_9HYPH</name>
<organism evidence="7 8">
    <name type="scientific">Methylobacterium aquaticum</name>
    <dbReference type="NCBI Taxonomy" id="270351"/>
    <lineage>
        <taxon>Bacteria</taxon>
        <taxon>Pseudomonadati</taxon>
        <taxon>Pseudomonadota</taxon>
        <taxon>Alphaproteobacteria</taxon>
        <taxon>Hyphomicrobiales</taxon>
        <taxon>Methylobacteriaceae</taxon>
        <taxon>Methylobacterium</taxon>
    </lineage>
</organism>
<proteinExistence type="predicted"/>
<dbReference type="InterPro" id="IPR011701">
    <property type="entry name" value="MFS"/>
</dbReference>
<dbReference type="PANTHER" id="PTHR23508">
    <property type="entry name" value="CARBOXYLIC ACID TRANSPORTER PROTEIN HOMOLOG"/>
    <property type="match status" value="1"/>
</dbReference>
<dbReference type="RefSeq" id="WP_060848525.1">
    <property type="nucleotide sequence ID" value="NZ_AP014704.1"/>
</dbReference>
<evidence type="ECO:0000259" key="6">
    <source>
        <dbReference type="PROSITE" id="PS50850"/>
    </source>
</evidence>
<dbReference type="STRING" id="270351.Maq22A_c23295"/>
<feature type="transmembrane region" description="Helical" evidence="5">
    <location>
        <begin position="325"/>
        <end position="346"/>
    </location>
</feature>
<keyword evidence="4 5" id="KW-0472">Membrane</keyword>
<feature type="domain" description="Major facilitator superfamily (MFS) profile" evidence="6">
    <location>
        <begin position="28"/>
        <end position="441"/>
    </location>
</feature>
<dbReference type="Pfam" id="PF07690">
    <property type="entry name" value="MFS_1"/>
    <property type="match status" value="1"/>
</dbReference>
<feature type="transmembrane region" description="Helical" evidence="5">
    <location>
        <begin position="299"/>
        <end position="318"/>
    </location>
</feature>
<accession>A0A0C6FGD5</accession>
<evidence type="ECO:0000313" key="8">
    <source>
        <dbReference type="Proteomes" id="UP000061432"/>
    </source>
</evidence>
<reference evidence="7 8" key="1">
    <citation type="journal article" date="2015" name="Genome Announc.">
        <title>Complete Genome Sequence of Methylobacterium aquaticum Strain 22A, Isolated from Racomitrium japonicum Moss.</title>
        <authorList>
            <person name="Tani A."/>
            <person name="Ogura Y."/>
            <person name="Hayashi T."/>
            <person name="Kimbara K."/>
        </authorList>
    </citation>
    <scope>NUCLEOTIDE SEQUENCE [LARGE SCALE GENOMIC DNA]</scope>
    <source>
        <strain evidence="7 8">MA-22A</strain>
    </source>
</reference>
<keyword evidence="3 5" id="KW-1133">Transmembrane helix</keyword>
<keyword evidence="2 5" id="KW-0812">Transmembrane</keyword>
<dbReference type="GO" id="GO:0005886">
    <property type="term" value="C:plasma membrane"/>
    <property type="evidence" value="ECO:0007669"/>
    <property type="project" value="TreeGrafter"/>
</dbReference>
<feature type="transmembrane region" description="Helical" evidence="5">
    <location>
        <begin position="257"/>
        <end position="279"/>
    </location>
</feature>
<dbReference type="InterPro" id="IPR036259">
    <property type="entry name" value="MFS_trans_sf"/>
</dbReference>
<evidence type="ECO:0000256" key="2">
    <source>
        <dbReference type="ARBA" id="ARBA00022692"/>
    </source>
</evidence>
<dbReference type="PATRIC" id="fig|270351.10.peg.4484"/>
<dbReference type="PROSITE" id="PS50850">
    <property type="entry name" value="MFS"/>
    <property type="match status" value="1"/>
</dbReference>
<comment type="subcellular location">
    <subcellularLocation>
        <location evidence="1">Membrane</location>
        <topology evidence="1">Multi-pass membrane protein</topology>
    </subcellularLocation>
</comment>
<feature type="transmembrane region" description="Helical" evidence="5">
    <location>
        <begin position="119"/>
        <end position="140"/>
    </location>
</feature>
<dbReference type="OrthoDB" id="9784658at2"/>
<feature type="transmembrane region" description="Helical" evidence="5">
    <location>
        <begin position="178"/>
        <end position="202"/>
    </location>
</feature>
<dbReference type="CDD" id="cd17365">
    <property type="entry name" value="MFS_PcaK_like"/>
    <property type="match status" value="1"/>
</dbReference>
<feature type="transmembrane region" description="Helical" evidence="5">
    <location>
        <begin position="62"/>
        <end position="82"/>
    </location>
</feature>
<dbReference type="Gene3D" id="1.20.1250.20">
    <property type="entry name" value="MFS general substrate transporter like domains"/>
    <property type="match status" value="1"/>
</dbReference>
<evidence type="ECO:0000256" key="5">
    <source>
        <dbReference type="SAM" id="Phobius"/>
    </source>
</evidence>
<evidence type="ECO:0000256" key="3">
    <source>
        <dbReference type="ARBA" id="ARBA00022989"/>
    </source>
</evidence>
<dbReference type="InterPro" id="IPR005829">
    <property type="entry name" value="Sugar_transporter_CS"/>
</dbReference>
<evidence type="ECO:0000313" key="7">
    <source>
        <dbReference type="EMBL" id="BAQ47618.1"/>
    </source>
</evidence>
<evidence type="ECO:0000256" key="4">
    <source>
        <dbReference type="ARBA" id="ARBA00023136"/>
    </source>
</evidence>
<feature type="transmembrane region" description="Helical" evidence="5">
    <location>
        <begin position="26"/>
        <end position="50"/>
    </location>
</feature>
<feature type="transmembrane region" description="Helical" evidence="5">
    <location>
        <begin position="94"/>
        <end position="113"/>
    </location>
</feature>
<feature type="transmembrane region" description="Helical" evidence="5">
    <location>
        <begin position="352"/>
        <end position="374"/>
    </location>
</feature>
<dbReference type="KEGG" id="maqu:Maq22A_c23295"/>
<sequence length="452" mass="47115">MSVSSPSRSVEIKSFIDERPVGRYQWFLVALCFLVVVADGMDVAIMGFVTPSILADWNISRPAFGLVMSAAPFGLVVGALVAGPSSDRFGRKPVLIVSVLIFGLFTAIAAYATSPTEMALLRFLAGTGMGAAMPNTSTLLSEYAPLRRRSLMITIMFTGFNLGSAAIGFAAAHMIPAYGWRSVLLLGGAVPLALVPFLVLFLPESARLLTLRGASSKKIAATLGRVTGHRFTGTETFVTDEPPLRTRKPIGVLFSQGYAVTTVALWVTYFMGLMVIYLLTGWLPTLMRDAGLSIETASTVTALFQIGGTLGAVIVGWVMDRTRPAFVIGAAYLGGGLMIIALSVAGVMSSSLALLVFAAGLCMSGAQTGLNAFAPGCYPTVARATGVSWMLGMGRFGSILGSAFGGTLLGLGWDFSAILLTLAAPAFCAAVAIALTQARAGAAGQPREASAH</sequence>
<dbReference type="AlphaFoldDB" id="A0A0C6FGD5"/>
<dbReference type="PANTHER" id="PTHR23508:SF10">
    <property type="entry name" value="CARBOXYLIC ACID TRANSPORTER PROTEIN HOMOLOG"/>
    <property type="match status" value="1"/>
</dbReference>
<feature type="transmembrane region" description="Helical" evidence="5">
    <location>
        <begin position="415"/>
        <end position="435"/>
    </location>
</feature>
<dbReference type="InterPro" id="IPR020846">
    <property type="entry name" value="MFS_dom"/>
</dbReference>
<reference evidence="8" key="2">
    <citation type="submission" date="2015-01" db="EMBL/GenBank/DDBJ databases">
        <title>Complete genome sequence of Methylobacterium aquaticum strain 22A.</title>
        <authorList>
            <person name="Tani A."/>
            <person name="Ogura Y."/>
            <person name="Hayashi T."/>
        </authorList>
    </citation>
    <scope>NUCLEOTIDE SEQUENCE [LARGE SCALE GENOMIC DNA]</scope>
    <source>
        <strain evidence="8">MA-22A</strain>
    </source>
</reference>
<dbReference type="PROSITE" id="PS00216">
    <property type="entry name" value="SUGAR_TRANSPORT_1"/>
    <property type="match status" value="1"/>
</dbReference>
<dbReference type="EMBL" id="AP014704">
    <property type="protein sequence ID" value="BAQ47618.1"/>
    <property type="molecule type" value="Genomic_DNA"/>
</dbReference>
<gene>
    <name evidence="7" type="primary">proP</name>
    <name evidence="7" type="ORF">Maq22A_c23295</name>
</gene>
<dbReference type="Proteomes" id="UP000061432">
    <property type="component" value="Chromosome"/>
</dbReference>
<dbReference type="GO" id="GO:0046943">
    <property type="term" value="F:carboxylic acid transmembrane transporter activity"/>
    <property type="evidence" value="ECO:0007669"/>
    <property type="project" value="TreeGrafter"/>
</dbReference>
<evidence type="ECO:0000256" key="1">
    <source>
        <dbReference type="ARBA" id="ARBA00004141"/>
    </source>
</evidence>
<dbReference type="SUPFAM" id="SSF103473">
    <property type="entry name" value="MFS general substrate transporter"/>
    <property type="match status" value="1"/>
</dbReference>
<feature type="transmembrane region" description="Helical" evidence="5">
    <location>
        <begin position="386"/>
        <end position="409"/>
    </location>
</feature>